<evidence type="ECO:0000256" key="2">
    <source>
        <dbReference type="SAM" id="SignalP"/>
    </source>
</evidence>
<sequence>MRRLLYSSILVLLTISFISCGGDSGTGPDPDNDNEGTGGEEATTYTVEVSAADGGSVSPSGSNEYEEGEEIEIEASANDEYLFSEWTGDTESEENPLSLTVDQDYSLTANFEKKSYSLTTNTEGDGAIDENVIEEKSTDYESGTVVELTANPADGYKFVEWKGDLTGTDNPQQITVDSPKEVTAVFEKKTYSLTTNTEGEGAIDENVVQEKSTDYEHGTVVELTANPGEGYKFVEWKGDLSGTDNPQQITVDSPKEVTAVFEKKSFALTTNTSGSGSITKSPDQSTYEYGTTVELEAVPADGHVFVEWTGAIASADNPVQLTVDEEKEMTAVFEEEQAKFYLASNGVTIKCEAASVGDTGTVDGVTYTKRSADQITTDNAPTTCTSGTTDMSELFKYEDNFNGDIGHWDVSSVTNMHRMFTDADDFNQDLNSWDVSNVTDMSVMFASASKFNGNISGWDISSVTDMSAMFNGALSFNGDLSDWDVSSVTDMSSMFRKANDFNGDISVWDVLSVTDMSNMFSSAASFNQNIGSWAVNNVTDMSRMFYETDSFDQDLDNWDVSSVENMDSMFAYSTFDGIISNWNVSNVTNMDQMFYYGAFNRDISGWCVEKIYSEPDRFSEWGALEESHKPEWGTCP</sequence>
<feature type="signal peptide" evidence="2">
    <location>
        <begin position="1"/>
        <end position="21"/>
    </location>
</feature>
<evidence type="ECO:0000313" key="5">
    <source>
        <dbReference type="Proteomes" id="UP000218831"/>
    </source>
</evidence>
<evidence type="ECO:0000313" key="4">
    <source>
        <dbReference type="EMBL" id="PAU94888.1"/>
    </source>
</evidence>
<dbReference type="NCBIfam" id="TIGR02167">
    <property type="entry name" value="Liste_lipo_26"/>
    <property type="match status" value="4"/>
</dbReference>
<dbReference type="PROSITE" id="PS51257">
    <property type="entry name" value="PROKAR_LIPOPROTEIN"/>
    <property type="match status" value="1"/>
</dbReference>
<dbReference type="Pfam" id="PF03382">
    <property type="entry name" value="DUF285"/>
    <property type="match status" value="1"/>
</dbReference>
<feature type="domain" description="Bacterial repeat" evidence="3">
    <location>
        <begin position="267"/>
        <end position="336"/>
    </location>
</feature>
<feature type="domain" description="Bacterial repeat" evidence="3">
    <location>
        <begin position="45"/>
        <end position="114"/>
    </location>
</feature>
<dbReference type="Pfam" id="PF18998">
    <property type="entry name" value="Flg_new_2"/>
    <property type="match status" value="4"/>
</dbReference>
<proteinExistence type="predicted"/>
<evidence type="ECO:0000259" key="3">
    <source>
        <dbReference type="Pfam" id="PF18998"/>
    </source>
</evidence>
<feature type="domain" description="Bacterial repeat" evidence="3">
    <location>
        <begin position="191"/>
        <end position="264"/>
    </location>
</feature>
<comment type="caution">
    <text evidence="4">The sequence shown here is derived from an EMBL/GenBank/DDBJ whole genome shotgun (WGS) entry which is preliminary data.</text>
</comment>
<dbReference type="AlphaFoldDB" id="A0A2A2GC14"/>
<keyword evidence="5" id="KW-1185">Reference proteome</keyword>
<gene>
    <name evidence="4" type="ORF">CK503_05300</name>
</gene>
<dbReference type="InterPro" id="IPR011889">
    <property type="entry name" value="Liste_lipo_26"/>
</dbReference>
<dbReference type="Proteomes" id="UP000218831">
    <property type="component" value="Unassembled WGS sequence"/>
</dbReference>
<dbReference type="RefSeq" id="WP_095605756.1">
    <property type="nucleotide sequence ID" value="NZ_NSKE01000003.1"/>
</dbReference>
<feature type="chain" id="PRO_5013240102" description="Bacterial repeat domain-containing protein" evidence="2">
    <location>
        <begin position="22"/>
        <end position="636"/>
    </location>
</feature>
<accession>A0A2A2GC14</accession>
<evidence type="ECO:0000256" key="1">
    <source>
        <dbReference type="SAM" id="MobiDB-lite"/>
    </source>
</evidence>
<reference evidence="4 5" key="1">
    <citation type="submission" date="2017-08" db="EMBL/GenBank/DDBJ databases">
        <title>Aliifodinibius alkalisoli sp. nov., isolated from saline alkaline soil.</title>
        <authorList>
            <person name="Liu D."/>
            <person name="Zhang G."/>
        </authorList>
    </citation>
    <scope>NUCLEOTIDE SEQUENCE [LARGE SCALE GENOMIC DNA]</scope>
    <source>
        <strain evidence="4 5">WN023</strain>
    </source>
</reference>
<organism evidence="4 5">
    <name type="scientific">Fodinibius salipaludis</name>
    <dbReference type="NCBI Taxonomy" id="2032627"/>
    <lineage>
        <taxon>Bacteria</taxon>
        <taxon>Pseudomonadati</taxon>
        <taxon>Balneolota</taxon>
        <taxon>Balneolia</taxon>
        <taxon>Balneolales</taxon>
        <taxon>Balneolaceae</taxon>
        <taxon>Fodinibius</taxon>
    </lineage>
</organism>
<dbReference type="InterPro" id="IPR044060">
    <property type="entry name" value="Bacterial_rp_domain"/>
</dbReference>
<feature type="domain" description="Bacterial repeat" evidence="3">
    <location>
        <begin position="116"/>
        <end position="189"/>
    </location>
</feature>
<protein>
    <recommendedName>
        <fullName evidence="3">Bacterial repeat domain-containing protein</fullName>
    </recommendedName>
</protein>
<keyword evidence="2" id="KW-0732">Signal</keyword>
<dbReference type="InterPro" id="IPR005046">
    <property type="entry name" value="DUF285"/>
</dbReference>
<dbReference type="OrthoDB" id="9813840at2"/>
<feature type="region of interest" description="Disordered" evidence="1">
    <location>
        <begin position="22"/>
        <end position="69"/>
    </location>
</feature>
<name>A0A2A2GC14_9BACT</name>
<dbReference type="EMBL" id="NSKE01000003">
    <property type="protein sequence ID" value="PAU94888.1"/>
    <property type="molecule type" value="Genomic_DNA"/>
</dbReference>